<dbReference type="Pfam" id="PF24501">
    <property type="entry name" value="Ig_TMEM131L_5"/>
    <property type="match status" value="1"/>
</dbReference>
<dbReference type="Gene3D" id="2.60.40.10">
    <property type="entry name" value="Immunoglobulins"/>
    <property type="match status" value="1"/>
</dbReference>
<evidence type="ECO:0000256" key="1">
    <source>
        <dbReference type="ARBA" id="ARBA00004479"/>
    </source>
</evidence>
<evidence type="ECO:0000259" key="10">
    <source>
        <dbReference type="Pfam" id="PF24495"/>
    </source>
</evidence>
<comment type="subcellular location">
    <subcellularLocation>
        <location evidence="1">Membrane</location>
        <topology evidence="1">Single-pass type I membrane protein</topology>
    </subcellularLocation>
</comment>
<evidence type="ECO:0000256" key="3">
    <source>
        <dbReference type="ARBA" id="ARBA00022692"/>
    </source>
</evidence>
<keyword evidence="6" id="KW-0472">Membrane</keyword>
<evidence type="ECO:0000259" key="9">
    <source>
        <dbReference type="Pfam" id="PF12371"/>
    </source>
</evidence>
<evidence type="ECO:0000256" key="5">
    <source>
        <dbReference type="ARBA" id="ARBA00022989"/>
    </source>
</evidence>
<feature type="domain" description="TMEM131 second Ig-like" evidence="10">
    <location>
        <begin position="193"/>
        <end position="284"/>
    </location>
</feature>
<dbReference type="InterPro" id="IPR056311">
    <property type="entry name" value="TMEM131_Ig_2"/>
</dbReference>
<evidence type="ECO:0000256" key="8">
    <source>
        <dbReference type="SAM" id="SignalP"/>
    </source>
</evidence>
<dbReference type="Pfam" id="PF12371">
    <property type="entry name" value="TMEM131_like_N"/>
    <property type="match status" value="1"/>
</dbReference>
<dbReference type="Proteomes" id="UP000046393">
    <property type="component" value="Unplaced"/>
</dbReference>
<feature type="signal peptide" evidence="8">
    <location>
        <begin position="1"/>
        <end position="26"/>
    </location>
</feature>
<dbReference type="GO" id="GO:0016020">
    <property type="term" value="C:membrane"/>
    <property type="evidence" value="ECO:0007669"/>
    <property type="project" value="UniProtKB-SubCell"/>
</dbReference>
<feature type="compositionally biased region" description="Low complexity" evidence="7">
    <location>
        <begin position="1637"/>
        <end position="1653"/>
    </location>
</feature>
<feature type="region of interest" description="Disordered" evidence="7">
    <location>
        <begin position="1675"/>
        <end position="1696"/>
    </location>
</feature>
<feature type="compositionally biased region" description="Polar residues" evidence="7">
    <location>
        <begin position="1610"/>
        <end position="1625"/>
    </location>
</feature>
<evidence type="ECO:0000256" key="6">
    <source>
        <dbReference type="ARBA" id="ARBA00023136"/>
    </source>
</evidence>
<dbReference type="InterPro" id="IPR039877">
    <property type="entry name" value="TMEM131-like"/>
</dbReference>
<organism evidence="13 14">
    <name type="scientific">Syphacia muris</name>
    <dbReference type="NCBI Taxonomy" id="451379"/>
    <lineage>
        <taxon>Eukaryota</taxon>
        <taxon>Metazoa</taxon>
        <taxon>Ecdysozoa</taxon>
        <taxon>Nematoda</taxon>
        <taxon>Chromadorea</taxon>
        <taxon>Rhabditida</taxon>
        <taxon>Spirurina</taxon>
        <taxon>Oxyuridomorpha</taxon>
        <taxon>Oxyuroidea</taxon>
        <taxon>Oxyuridae</taxon>
        <taxon>Syphacia</taxon>
    </lineage>
</organism>
<accession>A0A0N5AGK4</accession>
<sequence>MSLGGIYRDSLWQLFTIYLILLGCHAQVSQATVLFGDAPPTKGSNRDLPAIATAFVQTGNELHYFSDVQYHEDLIGGAPVKSTDESEPVLNNQLQFSPKELSFGEQALGVPHQQKVSVRNPTASTVRFDAISGSTIHFHCSFPEHKIVNPEEETSFDVIFLPRQEGAIENVLFVHSSLGTFTYTVRGTGSGNPYRIRPLIGAKVPLNGTFVSAVQLYNPHSTTLRVKEMYTSGGDVHLELPDTAPDKVHASSLWEIAPYQTKIIMNAKLLAAHERNATAYIKIKTDLKRKKSNSKEQEEIVKSVDESFEDTLIVPVEVEITRKRGLFSTSDVLDFGLVRIGERTGHLTLEVVSTLDKGLEIEVIWLVLIVIDSLKSNSRIIKSLYVAEKGTDDPSGIYMEFASKPPIAIKCGAMQQPGAPKAIAKVTFDTKLVRIPPGTKYMRYRGKITAESRSGNYNISVPYVATMYSGTLIPDVDDTTFLSYVNPPASHAVTLKNTLPFGVTIWNVTIDDAGKGVFLVKLLTRVVAILPGESRPALWLRYLKKKPDGFTSYVTLRTNVTTFYIPVSVYDGKLKITLYSLDQTLFDFGLMSMHEQKTILFAITNKNPMPVVIRRMKRGLPLLTKLTLKGIEAGNKTILTDSALRNWSKVWQQGMEFVVPGRGFAVFNYTLTSPLDHVLLRDTFEIETDFQSLTYPVKYGIEEGTVAPVPERLSFPESFPFKIGYQTLQLYSTFKRDMRVLRLSTLSRDPRVHFEVLSNDQMPVLKSNRVSYLGRVQFRSNATCGENNCYLGINLQSGEGQWFTYGMKLPQNLAEIDTYLYKRLRKRWYAMQAQGRHIINETIIVDTDEVQHIPIPVSGEMVWPKLLTRSVVHFPLTAVGNFTIMNLTLQNPASTSIVVQLLPLVIYPEADNLVDFFRDSLDSPLTEPVEMNETLMFSLRDTELFTLKSDSPVPVLREQLQEIVGQQIPKFTLSMLLRPGMKVRIRVGFLPNDYTLRSSLLLIRNNLTVIEPIVLYGKGSRIDMKVEGQSARSGKPLTFEIQKHHLTDCYNPKRLVHKLNTTLTVKRSFTVVNTGEVTFTVVNMSINYLPCENRGFRILNCHPFRLAPNESYVLDIAYTPDFLMSWNEAALQFFMHMNSTSWMFLLGASVPFDMLAKCHSALPRPNVEWLIYYFAVAFLASVCIWAWSYLEGERAVEEAIKQQFSHSLKLFDLNAVEASGKGKLDNRRGTVLLKQETANGSKQLTRDFILSCPDDANIFAKLFWEVAGYILWLFSQLWWFHRVERAVPSIVKNTTIKSRRCRAMLFKSIKDSLPSKEVKESRSVESVSNSNVPSPISGRVNNRSSKTAVTEVASAQSNTLLNSVHSSAPQKIQKSGTRLNRNKILNPHQSSTHLTAIHQNLTRNRGSYGSSTNTHNRKSFQPVDAAVNTERIPVAESSSDALRSSPALTVSIEEKDKRKGKLIVSDREEKSRVKRANAKQGNLKIFNGDGPILTQKPLLKVGTEVHFHRNNYDVADDHILKDSAKTTVMNSHSEKSITDYMAQNDWSLSNAENVDTKFDARSETGFSDASATPEWDTFTSPEGNVDDDYDAIYNDTTCFDSQVKIAELSSVSSASCPPNNSPFSKRNSRKKRVYGNSKISNTSSRSTSLSSVEETSANTYEAFMQRRSHLHLQNDEGAGTIGNYRHPERTQGLSPFMNELQKERRQREDEHRKKKGVLTEENWPGLNLKFPVLDELYVSGEVEDSHSSRWPLSRNSMTDHTSDVKESVLKFRLNPKAQPFVYNTAHYSKSDLNHDCEVTSGMMLPSSSAPLPPVNCPTRPESSPAPPLSSPIGNLSSAPGPSSDSSEKICEGLLNDPLGYSGSLFQDSLNIWAAKSASLTDEPVLWAEKFLAEQDEKFDIQNQN</sequence>
<dbReference type="Pfam" id="PF24495">
    <property type="entry name" value="Ig_TMEM131_2"/>
    <property type="match status" value="1"/>
</dbReference>
<dbReference type="InterPro" id="IPR013783">
    <property type="entry name" value="Ig-like_fold"/>
</dbReference>
<feature type="region of interest" description="Disordered" evidence="7">
    <location>
        <begin position="1809"/>
        <end position="1850"/>
    </location>
</feature>
<evidence type="ECO:0000259" key="12">
    <source>
        <dbReference type="Pfam" id="PF24501"/>
    </source>
</evidence>
<dbReference type="WBParaSite" id="SMUV_0000346101-mRNA-1">
    <property type="protein sequence ID" value="SMUV_0000346101-mRNA-1"/>
    <property type="gene ID" value="SMUV_0000346101"/>
</dbReference>
<dbReference type="Pfam" id="PF24499">
    <property type="entry name" value="Ig_TMEM131L_4"/>
    <property type="match status" value="1"/>
</dbReference>
<dbReference type="InterPro" id="IPR055436">
    <property type="entry name" value="Ig_TMEM131L_4"/>
</dbReference>
<evidence type="ECO:0000256" key="7">
    <source>
        <dbReference type="SAM" id="MobiDB-lite"/>
    </source>
</evidence>
<feature type="chain" id="PRO_5007419312" evidence="8">
    <location>
        <begin position="27"/>
        <end position="1904"/>
    </location>
</feature>
<evidence type="ECO:0000256" key="4">
    <source>
        <dbReference type="ARBA" id="ARBA00022729"/>
    </source>
</evidence>
<feature type="domain" description="Transmembrane protein 131-like N-terminal" evidence="9">
    <location>
        <begin position="94"/>
        <end position="175"/>
    </location>
</feature>
<feature type="region of interest" description="Disordered" evidence="7">
    <location>
        <begin position="1317"/>
        <end position="1345"/>
    </location>
</feature>
<evidence type="ECO:0000313" key="14">
    <source>
        <dbReference type="WBParaSite" id="SMUV_0000346101-mRNA-1"/>
    </source>
</evidence>
<feature type="domain" description="TMEM131L fifth Ig-like" evidence="12">
    <location>
        <begin position="1073"/>
        <end position="1135"/>
    </location>
</feature>
<proteinExistence type="inferred from homology"/>
<keyword evidence="13" id="KW-1185">Reference proteome</keyword>
<feature type="region of interest" description="Disordered" evidence="7">
    <location>
        <begin position="1563"/>
        <end position="1583"/>
    </location>
</feature>
<dbReference type="InterPro" id="IPR055437">
    <property type="entry name" value="TMEM131L_Ig_5"/>
</dbReference>
<dbReference type="InterPro" id="IPR022113">
    <property type="entry name" value="TMEM131L_N"/>
</dbReference>
<dbReference type="PANTHER" id="PTHR22050">
    <property type="entry name" value="RW1 PROTEIN HOMOLOG"/>
    <property type="match status" value="1"/>
</dbReference>
<feature type="domain" description="TMEM131L fourth Ig-like" evidence="11">
    <location>
        <begin position="872"/>
        <end position="1019"/>
    </location>
</feature>
<protein>
    <submittedName>
        <fullName evidence="14">TMEM131_like domain-containing protein</fullName>
    </submittedName>
</protein>
<feature type="region of interest" description="Disordered" evidence="7">
    <location>
        <begin position="1610"/>
        <end position="1653"/>
    </location>
</feature>
<dbReference type="STRING" id="451379.A0A0N5AGK4"/>
<comment type="similarity">
    <text evidence="2">Belongs to the TMEM131 family.</text>
</comment>
<feature type="compositionally biased region" description="Low complexity" evidence="7">
    <location>
        <begin position="1324"/>
        <end position="1335"/>
    </location>
</feature>
<reference evidence="14" key="1">
    <citation type="submission" date="2016-04" db="UniProtKB">
        <authorList>
            <consortium name="WormBaseParasite"/>
        </authorList>
    </citation>
    <scope>IDENTIFICATION</scope>
</reference>
<evidence type="ECO:0000313" key="13">
    <source>
        <dbReference type="Proteomes" id="UP000046393"/>
    </source>
</evidence>
<dbReference type="PANTHER" id="PTHR22050:SF0">
    <property type="entry name" value="TRANSMEMBRANE PROTEIN 131 HOMOLOG"/>
    <property type="match status" value="1"/>
</dbReference>
<name>A0A0N5AGK4_9BILA</name>
<evidence type="ECO:0000256" key="2">
    <source>
        <dbReference type="ARBA" id="ARBA00006682"/>
    </source>
</evidence>
<keyword evidence="3" id="KW-0812">Transmembrane</keyword>
<keyword evidence="4 8" id="KW-0732">Signal</keyword>
<keyword evidence="5" id="KW-1133">Transmembrane helix</keyword>
<evidence type="ECO:0000259" key="11">
    <source>
        <dbReference type="Pfam" id="PF24499"/>
    </source>
</evidence>